<dbReference type="RefSeq" id="WP_221285216.1">
    <property type="nucleotide sequence ID" value="NZ_JACHFD010000019.1"/>
</dbReference>
<gene>
    <name evidence="2" type="ORF">HNR46_003304</name>
</gene>
<comment type="caution">
    <text evidence="2">The sequence shown here is derived from an EMBL/GenBank/DDBJ whole genome shotgun (WGS) entry which is preliminary data.</text>
</comment>
<feature type="compositionally biased region" description="Low complexity" evidence="1">
    <location>
        <begin position="8"/>
        <end position="23"/>
    </location>
</feature>
<evidence type="ECO:0000256" key="1">
    <source>
        <dbReference type="SAM" id="MobiDB-lite"/>
    </source>
</evidence>
<evidence type="ECO:0000313" key="3">
    <source>
        <dbReference type="Proteomes" id="UP000557717"/>
    </source>
</evidence>
<organism evidence="2 3">
    <name type="scientific">Haloferula luteola</name>
    <dbReference type="NCBI Taxonomy" id="595692"/>
    <lineage>
        <taxon>Bacteria</taxon>
        <taxon>Pseudomonadati</taxon>
        <taxon>Verrucomicrobiota</taxon>
        <taxon>Verrucomicrobiia</taxon>
        <taxon>Verrucomicrobiales</taxon>
        <taxon>Verrucomicrobiaceae</taxon>
        <taxon>Haloferula</taxon>
    </lineage>
</organism>
<dbReference type="EMBL" id="JACHFD010000019">
    <property type="protein sequence ID" value="MBB5353051.1"/>
    <property type="molecule type" value="Genomic_DNA"/>
</dbReference>
<accession>A0A840VK49</accession>
<dbReference type="AlphaFoldDB" id="A0A840VK49"/>
<proteinExistence type="predicted"/>
<protein>
    <submittedName>
        <fullName evidence="2">Uncharacterized protein</fullName>
    </submittedName>
</protein>
<dbReference type="Proteomes" id="UP000557717">
    <property type="component" value="Unassembled WGS sequence"/>
</dbReference>
<sequence length="56" mass="5952">MKWPSPVLSWKSASSGKALKGSGMRASARLRKESRTSASDGEEIAVEVQVSSGEWG</sequence>
<name>A0A840VK49_9BACT</name>
<keyword evidence="3" id="KW-1185">Reference proteome</keyword>
<reference evidence="2 3" key="1">
    <citation type="submission" date="2020-08" db="EMBL/GenBank/DDBJ databases">
        <title>Genomic Encyclopedia of Type Strains, Phase IV (KMG-IV): sequencing the most valuable type-strain genomes for metagenomic binning, comparative biology and taxonomic classification.</title>
        <authorList>
            <person name="Goeker M."/>
        </authorList>
    </citation>
    <scope>NUCLEOTIDE SEQUENCE [LARGE SCALE GENOMIC DNA]</scope>
    <source>
        <strain evidence="2 3">YC6886</strain>
    </source>
</reference>
<evidence type="ECO:0000313" key="2">
    <source>
        <dbReference type="EMBL" id="MBB5353051.1"/>
    </source>
</evidence>
<feature type="region of interest" description="Disordered" evidence="1">
    <location>
        <begin position="1"/>
        <end position="56"/>
    </location>
</feature>